<dbReference type="InterPro" id="IPR036365">
    <property type="entry name" value="PGBD-like_sf"/>
</dbReference>
<dbReference type="GO" id="GO:0030198">
    <property type="term" value="P:extracellular matrix organization"/>
    <property type="evidence" value="ECO:0007669"/>
    <property type="project" value="TreeGrafter"/>
</dbReference>
<comment type="similarity">
    <text evidence="1">Belongs to the peptidase M10A family.</text>
</comment>
<keyword evidence="8 13" id="KW-0106">Calcium</keyword>
<feature type="repeat" description="Hemopexin" evidence="15">
    <location>
        <begin position="406"/>
        <end position="451"/>
    </location>
</feature>
<dbReference type="Pfam" id="PF01471">
    <property type="entry name" value="PG_binding_1"/>
    <property type="match status" value="1"/>
</dbReference>
<feature type="binding site" evidence="13">
    <location>
        <position position="264"/>
    </location>
    <ligand>
        <name>Ca(2+)</name>
        <dbReference type="ChEBI" id="CHEBI:29108"/>
        <label>3</label>
    </ligand>
</feature>
<dbReference type="GO" id="GO:0030574">
    <property type="term" value="P:collagen catabolic process"/>
    <property type="evidence" value="ECO:0007669"/>
    <property type="project" value="TreeGrafter"/>
</dbReference>
<dbReference type="Gene3D" id="3.40.390.10">
    <property type="entry name" value="Collagenase (Catalytic Domain)"/>
    <property type="match status" value="1"/>
</dbReference>
<feature type="binding site" evidence="13">
    <location>
        <position position="410"/>
    </location>
    <ligand>
        <name>Ca(2+)</name>
        <dbReference type="ChEBI" id="CHEBI:29108"/>
        <label>4</label>
    </ligand>
</feature>
<dbReference type="FunFam" id="3.40.390.10:FF:000022">
    <property type="entry name" value="Matrix metalloproteinase 1, isoform C"/>
    <property type="match status" value="1"/>
</dbReference>
<feature type="binding site" description="in inhibited form" evidence="13">
    <location>
        <position position="154"/>
    </location>
    <ligand>
        <name>Zn(2+)</name>
        <dbReference type="ChEBI" id="CHEBI:29105"/>
        <label>2</label>
        <note>catalytic</note>
    </ligand>
</feature>
<dbReference type="InterPro" id="IPR021190">
    <property type="entry name" value="Pept_M10A"/>
</dbReference>
<feature type="binding site" evidence="13">
    <location>
        <position position="265"/>
    </location>
    <ligand>
        <name>Ca(2+)</name>
        <dbReference type="ChEBI" id="CHEBI:29108"/>
        <label>1</label>
    </ligand>
</feature>
<dbReference type="InterPro" id="IPR024079">
    <property type="entry name" value="MetalloPept_cat_dom_sf"/>
</dbReference>
<dbReference type="PROSITE" id="PS00024">
    <property type="entry name" value="HEMOPEXIN"/>
    <property type="match status" value="1"/>
</dbReference>
<feature type="active site" evidence="12">
    <location>
        <position position="286"/>
    </location>
</feature>
<dbReference type="AlphaFoldDB" id="A0A2A3E310"/>
<evidence type="ECO:0000256" key="13">
    <source>
        <dbReference type="PIRSR" id="PIRSR621190-2"/>
    </source>
</evidence>
<feature type="binding site" evidence="13">
    <location>
        <position position="267"/>
    </location>
    <ligand>
        <name>Ca(2+)</name>
        <dbReference type="ChEBI" id="CHEBI:29108"/>
        <label>3</label>
    </ligand>
</feature>
<dbReference type="GO" id="GO:0004222">
    <property type="term" value="F:metalloendopeptidase activity"/>
    <property type="evidence" value="ECO:0007669"/>
    <property type="project" value="InterPro"/>
</dbReference>
<dbReference type="SUPFAM" id="SSF55486">
    <property type="entry name" value="Metalloproteases ('zincins'), catalytic domain"/>
    <property type="match status" value="1"/>
</dbReference>
<dbReference type="SMART" id="SM00120">
    <property type="entry name" value="HX"/>
    <property type="match status" value="4"/>
</dbReference>
<evidence type="ECO:0000256" key="5">
    <source>
        <dbReference type="ARBA" id="ARBA00022737"/>
    </source>
</evidence>
<evidence type="ECO:0000256" key="10">
    <source>
        <dbReference type="ARBA" id="ARBA00023145"/>
    </source>
</evidence>
<feature type="modified residue" description="Phosphotyrosine; by PKDCC" evidence="14">
    <location>
        <position position="440"/>
    </location>
</feature>
<dbReference type="GO" id="GO:0006508">
    <property type="term" value="P:proteolysis"/>
    <property type="evidence" value="ECO:0007669"/>
    <property type="project" value="UniProtKB-KW"/>
</dbReference>
<evidence type="ECO:0000256" key="8">
    <source>
        <dbReference type="ARBA" id="ARBA00022837"/>
    </source>
</evidence>
<evidence type="ECO:0000259" key="17">
    <source>
        <dbReference type="SMART" id="SM00235"/>
    </source>
</evidence>
<evidence type="ECO:0000256" key="15">
    <source>
        <dbReference type="PROSITE-ProRule" id="PRU01011"/>
    </source>
</evidence>
<feature type="binding site" evidence="13">
    <location>
        <position position="303"/>
    </location>
    <ligand>
        <name>Zn(2+)</name>
        <dbReference type="ChEBI" id="CHEBI:29105"/>
        <label>2</label>
        <note>catalytic</note>
    </ligand>
</feature>
<evidence type="ECO:0000256" key="1">
    <source>
        <dbReference type="ARBA" id="ARBA00010370"/>
    </source>
</evidence>
<dbReference type="SMART" id="SM00235">
    <property type="entry name" value="ZnMc"/>
    <property type="match status" value="1"/>
</dbReference>
<dbReference type="EMBL" id="KZ288411">
    <property type="protein sequence ID" value="PBC26090.1"/>
    <property type="molecule type" value="Genomic_DNA"/>
</dbReference>
<feature type="repeat" description="Hemopexin" evidence="15">
    <location>
        <begin position="452"/>
        <end position="501"/>
    </location>
</feature>
<evidence type="ECO:0000256" key="11">
    <source>
        <dbReference type="ARBA" id="ARBA00023157"/>
    </source>
</evidence>
<feature type="binding site" evidence="13">
    <location>
        <position position="505"/>
    </location>
    <ligand>
        <name>Ca(2+)</name>
        <dbReference type="ChEBI" id="CHEBI:29108"/>
        <label>4</label>
    </ligand>
</feature>
<feature type="compositionally biased region" description="Polar residues" evidence="16">
    <location>
        <begin position="331"/>
        <end position="350"/>
    </location>
</feature>
<evidence type="ECO:0000313" key="18">
    <source>
        <dbReference type="EMBL" id="PBC26090.1"/>
    </source>
</evidence>
<dbReference type="OrthoDB" id="406838at2759"/>
<keyword evidence="7 13" id="KW-0862">Zinc</keyword>
<dbReference type="Pfam" id="PF00413">
    <property type="entry name" value="Peptidase_M10"/>
    <property type="match status" value="1"/>
</dbReference>
<dbReference type="PROSITE" id="PS51642">
    <property type="entry name" value="HEMOPEXIN_2"/>
    <property type="match status" value="4"/>
</dbReference>
<keyword evidence="19" id="KW-1185">Reference proteome</keyword>
<feature type="binding site" evidence="13">
    <location>
        <position position="258"/>
    </location>
    <ligand>
        <name>Ca(2+)</name>
        <dbReference type="ChEBI" id="CHEBI:29108"/>
        <label>2</label>
    </ligand>
</feature>
<keyword evidence="6" id="KW-0378">Hydrolase</keyword>
<dbReference type="Proteomes" id="UP000242457">
    <property type="component" value="Unassembled WGS sequence"/>
</dbReference>
<dbReference type="InterPro" id="IPR018487">
    <property type="entry name" value="Hemopexin-like_repeat"/>
</dbReference>
<dbReference type="GO" id="GO:0008270">
    <property type="term" value="F:zinc ion binding"/>
    <property type="evidence" value="ECO:0007669"/>
    <property type="project" value="InterPro"/>
</dbReference>
<dbReference type="STRING" id="94128.A0A2A3E310"/>
<keyword evidence="9" id="KW-0482">Metalloprotease</keyword>
<feature type="binding site" evidence="13">
    <location>
        <position position="267"/>
    </location>
    <ligand>
        <name>Ca(2+)</name>
        <dbReference type="ChEBI" id="CHEBI:29108"/>
        <label>1</label>
    </ligand>
</feature>
<feature type="binding site" evidence="13">
    <location>
        <position position="295"/>
    </location>
    <ligand>
        <name>Zn(2+)</name>
        <dbReference type="ChEBI" id="CHEBI:29105"/>
        <label>2</label>
        <note>catalytic</note>
    </ligand>
</feature>
<feature type="binding site" evidence="13">
    <location>
        <position position="251"/>
    </location>
    <ligand>
        <name>Zn(2+)</name>
        <dbReference type="ChEBI" id="CHEBI:29105"/>
        <label>1</label>
    </ligand>
</feature>
<dbReference type="CDD" id="cd04278">
    <property type="entry name" value="ZnMc_MMP"/>
    <property type="match status" value="1"/>
</dbReference>
<dbReference type="InterPro" id="IPR018486">
    <property type="entry name" value="Hemopexin_CS"/>
</dbReference>
<comment type="cofactor">
    <cofactor evidence="13">
        <name>Ca(2+)</name>
        <dbReference type="ChEBI" id="CHEBI:29108"/>
    </cofactor>
    <text evidence="13">Can bind about 5 Ca(2+) ions per subunit.</text>
</comment>
<protein>
    <submittedName>
        <fullName evidence="18">Matrix metalloproteinase-14</fullName>
    </submittedName>
</protein>
<evidence type="ECO:0000313" key="19">
    <source>
        <dbReference type="Proteomes" id="UP000242457"/>
    </source>
</evidence>
<evidence type="ECO:0000256" key="12">
    <source>
        <dbReference type="PIRSR" id="PIRSR621190-1"/>
    </source>
</evidence>
<dbReference type="SUPFAM" id="SSF47090">
    <property type="entry name" value="PGBD-like"/>
    <property type="match status" value="1"/>
</dbReference>
<proteinExistence type="inferred from homology"/>
<dbReference type="SUPFAM" id="SSF50923">
    <property type="entry name" value="Hemopexin-like domain"/>
    <property type="match status" value="1"/>
</dbReference>
<feature type="region of interest" description="Disordered" evidence="16">
    <location>
        <begin position="331"/>
        <end position="355"/>
    </location>
</feature>
<dbReference type="CDD" id="cd00094">
    <property type="entry name" value="HX"/>
    <property type="match status" value="1"/>
</dbReference>
<evidence type="ECO:0000256" key="2">
    <source>
        <dbReference type="ARBA" id="ARBA00022670"/>
    </source>
</evidence>
<evidence type="ECO:0000256" key="4">
    <source>
        <dbReference type="ARBA" id="ARBA00022729"/>
    </source>
</evidence>
<dbReference type="Gene3D" id="2.110.10.10">
    <property type="entry name" value="Hemopexin-like domain"/>
    <property type="match status" value="1"/>
</dbReference>
<reference evidence="18 19" key="1">
    <citation type="submission" date="2014-07" db="EMBL/GenBank/DDBJ databases">
        <title>Genomic and transcriptomic analysis on Apis cerana provide comprehensive insights into honey bee biology.</title>
        <authorList>
            <person name="Diao Q."/>
            <person name="Sun L."/>
            <person name="Zheng H."/>
            <person name="Zheng H."/>
            <person name="Xu S."/>
            <person name="Wang S."/>
            <person name="Zeng Z."/>
            <person name="Hu F."/>
            <person name="Su S."/>
            <person name="Wu J."/>
        </authorList>
    </citation>
    <scope>NUCLEOTIDE SEQUENCE [LARGE SCALE GENOMIC DNA]</scope>
    <source>
        <tissue evidence="18">Pupae without intestine</tissue>
    </source>
</reference>
<evidence type="ECO:0000256" key="7">
    <source>
        <dbReference type="ARBA" id="ARBA00022833"/>
    </source>
</evidence>
<evidence type="ECO:0000256" key="16">
    <source>
        <dbReference type="SAM" id="MobiDB-lite"/>
    </source>
</evidence>
<keyword evidence="3 13" id="KW-0479">Metal-binding</keyword>
<dbReference type="InterPro" id="IPR006026">
    <property type="entry name" value="Peptidase_Metallo"/>
</dbReference>
<dbReference type="PANTHER" id="PTHR10201:SF291">
    <property type="entry name" value="MATRIX METALLOPROTEINASE 1, ISOFORM C-RELATED"/>
    <property type="match status" value="1"/>
</dbReference>
<keyword evidence="11" id="KW-1015">Disulfide bond</keyword>
<dbReference type="InterPro" id="IPR036375">
    <property type="entry name" value="Hemopexin-like_dom_sf"/>
</dbReference>
<dbReference type="FunFam" id="2.110.10.10:FF:000007">
    <property type="entry name" value="stromelysin-3 isoform X2"/>
    <property type="match status" value="1"/>
</dbReference>
<accession>A0A2A3E310</accession>
<keyword evidence="5" id="KW-0677">Repeat</keyword>
<dbReference type="InterPro" id="IPR001818">
    <property type="entry name" value="Pept_M10_metallopeptidase"/>
</dbReference>
<feature type="binding site" evidence="13">
    <location>
        <position position="243"/>
    </location>
    <ligand>
        <name>Ca(2+)</name>
        <dbReference type="ChEBI" id="CHEBI:29108"/>
        <label>3</label>
    </ligand>
</feature>
<feature type="binding site" evidence="13">
    <location>
        <position position="262"/>
    </location>
    <ligand>
        <name>Zn(2+)</name>
        <dbReference type="ChEBI" id="CHEBI:29105"/>
        <label>1</label>
    </ligand>
</feature>
<sequence length="628" mass="71111">MFESLTPDEKATAIGVDEEFWSRIVNFGGISYLSSVTQRILSVEFLVIRDNWMNYDNEKCMEQYFCLMRAKSSGAIINRDTTNLFITFLIPKCHSKFNYLSQFGYLQPMNPTSGGIISEETLSKAISEFQAFAGLNITGDIDEETYKLMTLPRCGVKDKVGPGFGRSKRYALQGSRWRVKKLSYKISKYPRNLPQHKVDAELNKAFKVWSEYTDLVFVQKKSGQVHIEIRFEKGEHGDGDPFDGPGGTLAHAYFPVYGGDAHFDDAEQWTIDSFRGTNLFQVAAHEFGHSLGLSHSDVKSALMAPFYRGYEPYFRLDEDDIQGIQALYGTKTSNNGGVPSGPKPTTTASPSEEDSELCTNSKVDTMFNSAEGHMYVFKGDRYWRLTSDGVAVGYPKLISHSWKGLPGNIDAAFTYKNGKTYFFKGSKYWRYVGKKMDGDYPKEISEGFTGIPDNIDTVTVWTGNGKLYFYKGSKFWRFDPSQKPPVKNTYPKLISNWEGLPDNLDASIVYRGYTYFFKGDAYYRFNDRMFSVDVADPAFPRSTAYWWFGCRSANKGTLGNSMNRWHNSQCNGNECLWFPENSINTFLNDGDFFIPDSVDGDNNDVGDIILDAGEDTVFGVSNTWLLRT</sequence>
<feature type="binding site" evidence="13">
    <location>
        <position position="236"/>
    </location>
    <ligand>
        <name>Zn(2+)</name>
        <dbReference type="ChEBI" id="CHEBI:29105"/>
        <label>1</label>
    </ligand>
</feature>
<keyword evidence="2" id="KW-0645">Protease</keyword>
<feature type="binding site" evidence="13">
    <location>
        <position position="289"/>
    </location>
    <ligand>
        <name>Zn(2+)</name>
        <dbReference type="ChEBI" id="CHEBI:29105"/>
        <label>2</label>
        <note>catalytic</note>
    </ligand>
</feature>
<dbReference type="GO" id="GO:0031012">
    <property type="term" value="C:extracellular matrix"/>
    <property type="evidence" value="ECO:0007669"/>
    <property type="project" value="InterPro"/>
</dbReference>
<dbReference type="GO" id="GO:0005615">
    <property type="term" value="C:extracellular space"/>
    <property type="evidence" value="ECO:0007669"/>
    <property type="project" value="TreeGrafter"/>
</dbReference>
<feature type="binding site" evidence="13">
    <location>
        <position position="244"/>
    </location>
    <ligand>
        <name>Ca(2+)</name>
        <dbReference type="ChEBI" id="CHEBI:29108"/>
        <label>3</label>
    </ligand>
</feature>
<dbReference type="InterPro" id="IPR033739">
    <property type="entry name" value="M10A_MMP"/>
</dbReference>
<feature type="repeat" description="Hemopexin" evidence="15">
    <location>
        <begin position="360"/>
        <end position="405"/>
    </location>
</feature>
<evidence type="ECO:0000256" key="6">
    <source>
        <dbReference type="ARBA" id="ARBA00022801"/>
    </source>
</evidence>
<organism evidence="18 19">
    <name type="scientific">Apis cerana cerana</name>
    <name type="common">Oriental honeybee</name>
    <dbReference type="NCBI Taxonomy" id="94128"/>
    <lineage>
        <taxon>Eukaryota</taxon>
        <taxon>Metazoa</taxon>
        <taxon>Ecdysozoa</taxon>
        <taxon>Arthropoda</taxon>
        <taxon>Hexapoda</taxon>
        <taxon>Insecta</taxon>
        <taxon>Pterygota</taxon>
        <taxon>Neoptera</taxon>
        <taxon>Endopterygota</taxon>
        <taxon>Hymenoptera</taxon>
        <taxon>Apocrita</taxon>
        <taxon>Aculeata</taxon>
        <taxon>Apoidea</taxon>
        <taxon>Anthophila</taxon>
        <taxon>Apidae</taxon>
        <taxon>Apis</taxon>
    </lineage>
</organism>
<comment type="cofactor">
    <cofactor evidence="13">
        <name>Zn(2+)</name>
        <dbReference type="ChEBI" id="CHEBI:29105"/>
    </cofactor>
    <text evidence="13">Binds 2 Zn(2+) ions per subunit.</text>
</comment>
<evidence type="ECO:0000256" key="9">
    <source>
        <dbReference type="ARBA" id="ARBA00023049"/>
    </source>
</evidence>
<name>A0A2A3E310_APICC</name>
<evidence type="ECO:0000256" key="3">
    <source>
        <dbReference type="ARBA" id="ARBA00022723"/>
    </source>
</evidence>
<dbReference type="PANTHER" id="PTHR10201">
    <property type="entry name" value="MATRIX METALLOPROTEINASE"/>
    <property type="match status" value="1"/>
</dbReference>
<dbReference type="InterPro" id="IPR000585">
    <property type="entry name" value="Hemopexin-like_dom"/>
</dbReference>
<gene>
    <name evidence="18" type="ORF">APICC_07319</name>
</gene>
<evidence type="ECO:0000256" key="14">
    <source>
        <dbReference type="PIRSR" id="PIRSR621190-4"/>
    </source>
</evidence>
<feature type="domain" description="Peptidase metallopeptidase" evidence="17">
    <location>
        <begin position="173"/>
        <end position="330"/>
    </location>
</feature>
<dbReference type="Pfam" id="PF00045">
    <property type="entry name" value="Hemopexin"/>
    <property type="match status" value="4"/>
</dbReference>
<keyword evidence="4" id="KW-0732">Signal</keyword>
<keyword evidence="10" id="KW-0865">Zymogen</keyword>
<feature type="binding site" evidence="13">
    <location>
        <position position="238"/>
    </location>
    <ligand>
        <name>Zn(2+)</name>
        <dbReference type="ChEBI" id="CHEBI:29105"/>
        <label>1</label>
    </ligand>
</feature>
<dbReference type="InterPro" id="IPR002477">
    <property type="entry name" value="Peptidoglycan-bd-like"/>
</dbReference>
<feature type="binding site" evidence="13">
    <location>
        <position position="285"/>
    </location>
    <ligand>
        <name>Zn(2+)</name>
        <dbReference type="ChEBI" id="CHEBI:29105"/>
        <label>2</label>
        <note>catalytic</note>
    </ligand>
</feature>
<dbReference type="PRINTS" id="PR00138">
    <property type="entry name" value="MATRIXIN"/>
</dbReference>
<feature type="binding site" evidence="13">
    <location>
        <position position="412"/>
    </location>
    <ligand>
        <name>Ca(2+)</name>
        <dbReference type="ChEBI" id="CHEBI:29108"/>
        <label>5</label>
    </ligand>
</feature>
<feature type="binding site" evidence="13">
    <location>
        <position position="260"/>
    </location>
    <ligand>
        <name>Ca(2+)</name>
        <dbReference type="ChEBI" id="CHEBI:29108"/>
        <label>2</label>
    </ligand>
</feature>
<feature type="repeat" description="Hemopexin" evidence="15">
    <location>
        <begin position="502"/>
        <end position="550"/>
    </location>
</feature>